<name>A0A6N6VWT9_9BACT</name>
<dbReference type="PROSITE" id="PS50263">
    <property type="entry name" value="CN_HYDROLASE"/>
    <property type="match status" value="1"/>
</dbReference>
<dbReference type="RefSeq" id="WP_153419473.1">
    <property type="nucleotide sequence ID" value="NZ_WFLM01000002.1"/>
</dbReference>
<keyword evidence="2" id="KW-0378">Hydrolase</keyword>
<dbReference type="Proteomes" id="UP000437748">
    <property type="component" value="Unassembled WGS sequence"/>
</dbReference>
<accession>A0A6N6VWT9</accession>
<comment type="caution">
    <text evidence="2">The sequence shown here is derived from an EMBL/GenBank/DDBJ whole genome shotgun (WGS) entry which is preliminary data.</text>
</comment>
<dbReference type="EMBL" id="WFLM01000002">
    <property type="protein sequence ID" value="KAB8039887.1"/>
    <property type="molecule type" value="Genomic_DNA"/>
</dbReference>
<proteinExistence type="predicted"/>
<dbReference type="AlphaFoldDB" id="A0A6N6VWT9"/>
<dbReference type="Gene3D" id="3.60.110.10">
    <property type="entry name" value="Carbon-nitrogen hydrolase"/>
    <property type="match status" value="1"/>
</dbReference>
<keyword evidence="3" id="KW-1185">Reference proteome</keyword>
<protein>
    <submittedName>
        <fullName evidence="2">Carbon-nitrogen hydrolase family protein</fullName>
    </submittedName>
</protein>
<dbReference type="SUPFAM" id="SSF56317">
    <property type="entry name" value="Carbon-nitrogen hydrolase"/>
    <property type="match status" value="1"/>
</dbReference>
<evidence type="ECO:0000313" key="2">
    <source>
        <dbReference type="EMBL" id="KAB8039887.1"/>
    </source>
</evidence>
<dbReference type="PANTHER" id="PTHR23088:SF27">
    <property type="entry name" value="DEAMINATED GLUTATHIONE AMIDASE"/>
    <property type="match status" value="1"/>
</dbReference>
<dbReference type="GO" id="GO:0016787">
    <property type="term" value="F:hydrolase activity"/>
    <property type="evidence" value="ECO:0007669"/>
    <property type="project" value="UniProtKB-KW"/>
</dbReference>
<dbReference type="Pfam" id="PF00795">
    <property type="entry name" value="CN_hydrolase"/>
    <property type="match status" value="1"/>
</dbReference>
<dbReference type="InterPro" id="IPR003010">
    <property type="entry name" value="C-N_Hydrolase"/>
</dbReference>
<gene>
    <name evidence="2" type="ORF">GCL60_06385</name>
</gene>
<organism evidence="2 3">
    <name type="scientific">Silvanigrella paludirubra</name>
    <dbReference type="NCBI Taxonomy" id="2499159"/>
    <lineage>
        <taxon>Bacteria</taxon>
        <taxon>Pseudomonadati</taxon>
        <taxon>Bdellovibrionota</taxon>
        <taxon>Oligoflexia</taxon>
        <taxon>Silvanigrellales</taxon>
        <taxon>Silvanigrellaceae</taxon>
        <taxon>Silvanigrella</taxon>
    </lineage>
</organism>
<dbReference type="PANTHER" id="PTHR23088">
    <property type="entry name" value="NITRILASE-RELATED"/>
    <property type="match status" value="1"/>
</dbReference>
<evidence type="ECO:0000259" key="1">
    <source>
        <dbReference type="PROSITE" id="PS50263"/>
    </source>
</evidence>
<reference evidence="2 3" key="1">
    <citation type="submission" date="2019-10" db="EMBL/GenBank/DDBJ databases">
        <title>New species of Slilvanegrellaceae.</title>
        <authorList>
            <person name="Pitt A."/>
            <person name="Hahn M.W."/>
        </authorList>
    </citation>
    <scope>NUCLEOTIDE SEQUENCE [LARGE SCALE GENOMIC DNA]</scope>
    <source>
        <strain evidence="2 3">SP-Ram-0.45-NSY-1</strain>
    </source>
</reference>
<evidence type="ECO:0000313" key="3">
    <source>
        <dbReference type="Proteomes" id="UP000437748"/>
    </source>
</evidence>
<dbReference type="InterPro" id="IPR036526">
    <property type="entry name" value="C-N_Hydrolase_sf"/>
</dbReference>
<sequence length="276" mass="31463">MLVSCIQLNPQTDLKENVSIALKYISEASNKGAEIIVLPEMFTYMGDESLRHKTKNKIGEGVFKELQNAAKENKVILVCGSHSEEINNNPNKVFNSCVTFDKNGEMISIYRKLHLFNLIDKNGKALYCESNSFEYGKSPEGYLFETRDGSWNALNIICYDLRFPEIIRNNDKMKTTPFDIIFVTAAFTWQTGKDHWEILLRARAIENQCYVVACNQTGEFLNGQKRNYGNSMIIDPWGNIVAKLGEEVGILQAEINKENVIESRNRLPALADRKIY</sequence>
<dbReference type="OrthoDB" id="5290165at2"/>
<feature type="domain" description="CN hydrolase" evidence="1">
    <location>
        <begin position="1"/>
        <end position="257"/>
    </location>
</feature>